<evidence type="ECO:0000259" key="1">
    <source>
        <dbReference type="Pfam" id="PF22007"/>
    </source>
</evidence>
<dbReference type="AlphaFoldDB" id="A0A5M3Q1F8"/>
<reference evidence="2 3" key="1">
    <citation type="journal article" date="2019" name="J. Gen. Appl. Microbiol.">
        <title>Aerobic degradation of cis-dichloroethene by the marine bacterium Marinobacter salsuginis strain 5N-3.</title>
        <authorList>
            <person name="Inoue Y."/>
            <person name="Fukunaga Y."/>
            <person name="Katsumata H."/>
            <person name="Ohji S."/>
            <person name="Hosoyama A."/>
            <person name="Mori K."/>
            <person name="Ando K."/>
        </authorList>
    </citation>
    <scope>NUCLEOTIDE SEQUENCE [LARGE SCALE GENOMIC DNA]</scope>
    <source>
        <strain evidence="2 3">NBRC 109114</strain>
    </source>
</reference>
<feature type="domain" description="DUF6930" evidence="1">
    <location>
        <begin position="34"/>
        <end position="108"/>
    </location>
</feature>
<gene>
    <name evidence="2" type="ORF">MSSD14B_27010</name>
</gene>
<evidence type="ECO:0000313" key="3">
    <source>
        <dbReference type="Proteomes" id="UP000387223"/>
    </source>
</evidence>
<accession>A0A5M3Q1F8</accession>
<proteinExistence type="predicted"/>
<dbReference type="RefSeq" id="WP_008170669.1">
    <property type="nucleotide sequence ID" value="NZ_BGZI01000018.1"/>
</dbReference>
<dbReference type="Proteomes" id="UP000387223">
    <property type="component" value="Unassembled WGS sequence"/>
</dbReference>
<comment type="caution">
    <text evidence="2">The sequence shown here is derived from an EMBL/GenBank/DDBJ whole genome shotgun (WGS) entry which is preliminary data.</text>
</comment>
<evidence type="ECO:0000313" key="2">
    <source>
        <dbReference type="EMBL" id="GBO89033.1"/>
    </source>
</evidence>
<sequence>MPIEPSDYAHNEAWLLFQLNEAPVMTEADGDFNAMAIMEVATGMIFGMELVQVSMSGLPEFLSRKLLADAEGQSGSRPQKLFIATEYHADDLVKVAEAMGIEVERVPAKDLSGITQEAREGFAAHVSGGRIQ</sequence>
<dbReference type="InterPro" id="IPR054216">
    <property type="entry name" value="DUF6930"/>
</dbReference>
<dbReference type="Pfam" id="PF22007">
    <property type="entry name" value="DUF6930"/>
    <property type="match status" value="1"/>
</dbReference>
<organism evidence="2 3">
    <name type="scientific">Marinobacter salsuginis</name>
    <dbReference type="NCBI Taxonomy" id="418719"/>
    <lineage>
        <taxon>Bacteria</taxon>
        <taxon>Pseudomonadati</taxon>
        <taxon>Pseudomonadota</taxon>
        <taxon>Gammaproteobacteria</taxon>
        <taxon>Pseudomonadales</taxon>
        <taxon>Marinobacteraceae</taxon>
        <taxon>Marinobacter</taxon>
    </lineage>
</organism>
<protein>
    <recommendedName>
        <fullName evidence="1">DUF6930 domain-containing protein</fullName>
    </recommendedName>
</protein>
<name>A0A5M3Q1F8_9GAMM</name>
<dbReference type="EMBL" id="BGZI01000018">
    <property type="protein sequence ID" value="GBO89033.1"/>
    <property type="molecule type" value="Genomic_DNA"/>
</dbReference>